<accession>A0AAV2S6H7</accession>
<dbReference type="SUPFAM" id="SSF48403">
    <property type="entry name" value="Ankyrin repeat"/>
    <property type="match status" value="1"/>
</dbReference>
<dbReference type="PANTHER" id="PTHR22677:SF4">
    <property type="entry name" value="USHER SYNDROME TYPE-1G PROTEIN-LIKE PROTEIN"/>
    <property type="match status" value="1"/>
</dbReference>
<dbReference type="SMART" id="SM00248">
    <property type="entry name" value="ANK"/>
    <property type="match status" value="3"/>
</dbReference>
<organism evidence="6 7">
    <name type="scientific">Meganyctiphanes norvegica</name>
    <name type="common">Northern krill</name>
    <name type="synonym">Thysanopoda norvegica</name>
    <dbReference type="NCBI Taxonomy" id="48144"/>
    <lineage>
        <taxon>Eukaryota</taxon>
        <taxon>Metazoa</taxon>
        <taxon>Ecdysozoa</taxon>
        <taxon>Arthropoda</taxon>
        <taxon>Crustacea</taxon>
        <taxon>Multicrustacea</taxon>
        <taxon>Malacostraca</taxon>
        <taxon>Eumalacostraca</taxon>
        <taxon>Eucarida</taxon>
        <taxon>Euphausiacea</taxon>
        <taxon>Euphausiidae</taxon>
        <taxon>Meganyctiphanes</taxon>
    </lineage>
</organism>
<dbReference type="SUPFAM" id="SSF57850">
    <property type="entry name" value="RING/U-box"/>
    <property type="match status" value="1"/>
</dbReference>
<evidence type="ECO:0000259" key="5">
    <source>
        <dbReference type="PROSITE" id="PS50089"/>
    </source>
</evidence>
<evidence type="ECO:0000256" key="4">
    <source>
        <dbReference type="PROSITE-ProRule" id="PRU00175"/>
    </source>
</evidence>
<feature type="domain" description="RING-type" evidence="5">
    <location>
        <begin position="114"/>
        <end position="155"/>
    </location>
</feature>
<evidence type="ECO:0000256" key="1">
    <source>
        <dbReference type="ARBA" id="ARBA00022771"/>
    </source>
</evidence>
<dbReference type="Gene3D" id="1.25.40.20">
    <property type="entry name" value="Ankyrin repeat-containing domain"/>
    <property type="match status" value="2"/>
</dbReference>
<evidence type="ECO:0000313" key="7">
    <source>
        <dbReference type="Proteomes" id="UP001497623"/>
    </source>
</evidence>
<dbReference type="PROSITE" id="PS50088">
    <property type="entry name" value="ANK_REPEAT"/>
    <property type="match status" value="2"/>
</dbReference>
<keyword evidence="3" id="KW-0040">ANK repeat</keyword>
<reference evidence="6 7" key="1">
    <citation type="submission" date="2024-05" db="EMBL/GenBank/DDBJ databases">
        <authorList>
            <person name="Wallberg A."/>
        </authorList>
    </citation>
    <scope>NUCLEOTIDE SEQUENCE [LARGE SCALE GENOMIC DNA]</scope>
</reference>
<dbReference type="GO" id="GO:0008270">
    <property type="term" value="F:zinc ion binding"/>
    <property type="evidence" value="ECO:0007669"/>
    <property type="project" value="UniProtKB-KW"/>
</dbReference>
<keyword evidence="2" id="KW-0862">Zinc</keyword>
<dbReference type="InterPro" id="IPR002110">
    <property type="entry name" value="Ankyrin_rpt"/>
</dbReference>
<dbReference type="Pfam" id="PF12796">
    <property type="entry name" value="Ank_2"/>
    <property type="match status" value="1"/>
</dbReference>
<dbReference type="PROSITE" id="PS50089">
    <property type="entry name" value="ZF_RING_2"/>
    <property type="match status" value="1"/>
</dbReference>
<dbReference type="PROSITE" id="PS50297">
    <property type="entry name" value="ANK_REP_REGION"/>
    <property type="match status" value="2"/>
</dbReference>
<evidence type="ECO:0000256" key="3">
    <source>
        <dbReference type="PROSITE-ProRule" id="PRU00023"/>
    </source>
</evidence>
<feature type="repeat" description="ANK" evidence="3">
    <location>
        <begin position="4"/>
        <end position="36"/>
    </location>
</feature>
<dbReference type="AlphaFoldDB" id="A0AAV2S6H7"/>
<keyword evidence="1 4" id="KW-0863">Zinc-finger</keyword>
<dbReference type="Proteomes" id="UP001497623">
    <property type="component" value="Unassembled WGS sequence"/>
</dbReference>
<dbReference type="EMBL" id="CAXKWB010045063">
    <property type="protein sequence ID" value="CAL4161917.1"/>
    <property type="molecule type" value="Genomic_DNA"/>
</dbReference>
<name>A0AAV2S6H7_MEGNR</name>
<dbReference type="SMART" id="SM00184">
    <property type="entry name" value="RING"/>
    <property type="match status" value="1"/>
</dbReference>
<keyword evidence="7" id="KW-1185">Reference proteome</keyword>
<gene>
    <name evidence="6" type="ORF">MNOR_LOCUS32700</name>
</gene>
<protein>
    <recommendedName>
        <fullName evidence="5">RING-type domain-containing protein</fullName>
    </recommendedName>
</protein>
<feature type="non-terminal residue" evidence="6">
    <location>
        <position position="167"/>
    </location>
</feature>
<dbReference type="Gene3D" id="3.30.40.10">
    <property type="entry name" value="Zinc/RING finger domain, C3HC4 (zinc finger)"/>
    <property type="match status" value="1"/>
</dbReference>
<dbReference type="InterPro" id="IPR001841">
    <property type="entry name" value="Znf_RING"/>
</dbReference>
<dbReference type="PANTHER" id="PTHR22677">
    <property type="entry name" value="ANKYRIN REPEAT DOMAIN-CONTAINING PROTEIN 60"/>
    <property type="match status" value="1"/>
</dbReference>
<feature type="non-terminal residue" evidence="6">
    <location>
        <position position="1"/>
    </location>
</feature>
<evidence type="ECO:0000256" key="2">
    <source>
        <dbReference type="ARBA" id="ARBA00022833"/>
    </source>
</evidence>
<feature type="repeat" description="ANK" evidence="3">
    <location>
        <begin position="37"/>
        <end position="69"/>
    </location>
</feature>
<dbReference type="InterPro" id="IPR013083">
    <property type="entry name" value="Znf_RING/FYVE/PHD"/>
</dbReference>
<evidence type="ECO:0000313" key="6">
    <source>
        <dbReference type="EMBL" id="CAL4161917.1"/>
    </source>
</evidence>
<comment type="caution">
    <text evidence="6">The sequence shown here is derived from an EMBL/GenBank/DDBJ whole genome shotgun (WGS) entry which is preliminary data.</text>
</comment>
<dbReference type="InterPro" id="IPR039323">
    <property type="entry name" value="ANKRD_45/46/60"/>
</dbReference>
<dbReference type="InterPro" id="IPR036770">
    <property type="entry name" value="Ankyrin_rpt-contain_sf"/>
</dbReference>
<sequence>TRQDGLTPLMHASREGRDELVSLLLLYGANIESVIDDGQTPLLVACAMGRLSTVKLLIEEGANLHACDKHGNSAIQLATKKGHSELASFLQNHLSKIQQSMSLNVEASGSNLECVVCMDPRTSTVMTLPCRHAVTCQKCMDDMEVRGDNRCPLCRTQINQHIPIFMN</sequence>
<dbReference type="Pfam" id="PF13920">
    <property type="entry name" value="zf-C3HC4_3"/>
    <property type="match status" value="1"/>
</dbReference>
<keyword evidence="1 4" id="KW-0479">Metal-binding</keyword>
<proteinExistence type="predicted"/>